<evidence type="ECO:0000256" key="8">
    <source>
        <dbReference type="ARBA" id="ARBA00051245"/>
    </source>
</evidence>
<dbReference type="Gene3D" id="3.40.50.300">
    <property type="entry name" value="P-loop containing nucleotide triphosphate hydrolases"/>
    <property type="match status" value="1"/>
</dbReference>
<comment type="similarity">
    <text evidence="1">Belongs to the CpsD/CapB family.</text>
</comment>
<dbReference type="GO" id="GO:0016301">
    <property type="term" value="F:kinase activity"/>
    <property type="evidence" value="ECO:0007669"/>
    <property type="project" value="UniProtKB-KW"/>
</dbReference>
<dbReference type="PANTHER" id="PTHR32309">
    <property type="entry name" value="TYROSINE-PROTEIN KINASE"/>
    <property type="match status" value="1"/>
</dbReference>
<sequence>MALNKIHNPNTNKLHLLTYSNPDSAISDQFRAIRSNIQFLREKKKNSILLITSPEDGEGKSTATANLAVSMARQNEKVLLIDANLRNPILHTTFRMPNSNGLSNILKGLSKLEETIYRTDIPHLDIITAGPEVFNPAEVLESNAMKKLLSKLDSQYDVVLIDSPSVLQTTETRVIANQCEGVVLVLKRGKTETEKAVKTKRVLDLANANLIGAILN</sequence>
<evidence type="ECO:0000256" key="2">
    <source>
        <dbReference type="ARBA" id="ARBA00011903"/>
    </source>
</evidence>
<dbReference type="InterPro" id="IPR027417">
    <property type="entry name" value="P-loop_NTPase"/>
</dbReference>
<dbReference type="EC" id="2.7.10.2" evidence="2"/>
<evidence type="ECO:0000256" key="6">
    <source>
        <dbReference type="ARBA" id="ARBA00022840"/>
    </source>
</evidence>
<evidence type="ECO:0000256" key="7">
    <source>
        <dbReference type="ARBA" id="ARBA00023137"/>
    </source>
</evidence>
<feature type="domain" description="AAA" evidence="9">
    <location>
        <begin position="55"/>
        <end position="172"/>
    </location>
</feature>
<dbReference type="InterPro" id="IPR005702">
    <property type="entry name" value="Wzc-like_C"/>
</dbReference>
<dbReference type="SUPFAM" id="SSF52540">
    <property type="entry name" value="P-loop containing nucleoside triphosphate hydrolases"/>
    <property type="match status" value="1"/>
</dbReference>
<keyword evidence="4" id="KW-0547">Nucleotide-binding</keyword>
<protein>
    <recommendedName>
        <fullName evidence="2">non-specific protein-tyrosine kinase</fullName>
        <ecNumber evidence="2">2.7.10.2</ecNumber>
    </recommendedName>
</protein>
<evidence type="ECO:0000256" key="4">
    <source>
        <dbReference type="ARBA" id="ARBA00022741"/>
    </source>
</evidence>
<accession>A0ABQ2NZ52</accession>
<evidence type="ECO:0000256" key="1">
    <source>
        <dbReference type="ARBA" id="ARBA00007316"/>
    </source>
</evidence>
<comment type="caution">
    <text evidence="10">The sequence shown here is derived from an EMBL/GenBank/DDBJ whole genome shotgun (WGS) entry which is preliminary data.</text>
</comment>
<keyword evidence="11" id="KW-1185">Reference proteome</keyword>
<dbReference type="NCBIfam" id="TIGR01007">
    <property type="entry name" value="eps_fam"/>
    <property type="match status" value="1"/>
</dbReference>
<dbReference type="Proteomes" id="UP000641206">
    <property type="component" value="Unassembled WGS sequence"/>
</dbReference>
<keyword evidence="3" id="KW-0808">Transferase</keyword>
<evidence type="ECO:0000256" key="3">
    <source>
        <dbReference type="ARBA" id="ARBA00022679"/>
    </source>
</evidence>
<name>A0ABQ2NZ52_9BACI</name>
<dbReference type="Pfam" id="PF13614">
    <property type="entry name" value="AAA_31"/>
    <property type="match status" value="1"/>
</dbReference>
<comment type="catalytic activity">
    <reaction evidence="8">
        <text>L-tyrosyl-[protein] + ATP = O-phospho-L-tyrosyl-[protein] + ADP + H(+)</text>
        <dbReference type="Rhea" id="RHEA:10596"/>
        <dbReference type="Rhea" id="RHEA-COMP:10136"/>
        <dbReference type="Rhea" id="RHEA-COMP:20101"/>
        <dbReference type="ChEBI" id="CHEBI:15378"/>
        <dbReference type="ChEBI" id="CHEBI:30616"/>
        <dbReference type="ChEBI" id="CHEBI:46858"/>
        <dbReference type="ChEBI" id="CHEBI:61978"/>
        <dbReference type="ChEBI" id="CHEBI:456216"/>
        <dbReference type="EC" id="2.7.10.2"/>
    </reaction>
</comment>
<gene>
    <name evidence="10" type="ORF">GCM10011346_36530</name>
</gene>
<dbReference type="RefSeq" id="WP_188735901.1">
    <property type="nucleotide sequence ID" value="NZ_BMLW01000011.1"/>
</dbReference>
<keyword evidence="7" id="KW-0829">Tyrosine-protein kinase</keyword>
<evidence type="ECO:0000313" key="11">
    <source>
        <dbReference type="Proteomes" id="UP000641206"/>
    </source>
</evidence>
<reference evidence="11" key="1">
    <citation type="journal article" date="2019" name="Int. J. Syst. Evol. Microbiol.">
        <title>The Global Catalogue of Microorganisms (GCM) 10K type strain sequencing project: providing services to taxonomists for standard genome sequencing and annotation.</title>
        <authorList>
            <consortium name="The Broad Institute Genomics Platform"/>
            <consortium name="The Broad Institute Genome Sequencing Center for Infectious Disease"/>
            <person name="Wu L."/>
            <person name="Ma J."/>
        </authorList>
    </citation>
    <scope>NUCLEOTIDE SEQUENCE [LARGE SCALE GENOMIC DNA]</scope>
    <source>
        <strain evidence="11">CGMCC 1.7693</strain>
    </source>
</reference>
<evidence type="ECO:0000259" key="9">
    <source>
        <dbReference type="Pfam" id="PF13614"/>
    </source>
</evidence>
<organism evidence="10 11">
    <name type="scientific">Oceanobacillus neutriphilus</name>
    <dbReference type="NCBI Taxonomy" id="531815"/>
    <lineage>
        <taxon>Bacteria</taxon>
        <taxon>Bacillati</taxon>
        <taxon>Bacillota</taxon>
        <taxon>Bacilli</taxon>
        <taxon>Bacillales</taxon>
        <taxon>Bacillaceae</taxon>
        <taxon>Oceanobacillus</taxon>
    </lineage>
</organism>
<dbReference type="PANTHER" id="PTHR32309:SF13">
    <property type="entry name" value="FERRIC ENTEROBACTIN TRANSPORT PROTEIN FEPE"/>
    <property type="match status" value="1"/>
</dbReference>
<dbReference type="EMBL" id="BMLW01000011">
    <property type="protein sequence ID" value="GGP14062.1"/>
    <property type="molecule type" value="Genomic_DNA"/>
</dbReference>
<dbReference type="InterPro" id="IPR025669">
    <property type="entry name" value="AAA_dom"/>
</dbReference>
<evidence type="ECO:0000313" key="10">
    <source>
        <dbReference type="EMBL" id="GGP14062.1"/>
    </source>
</evidence>
<evidence type="ECO:0000256" key="5">
    <source>
        <dbReference type="ARBA" id="ARBA00022777"/>
    </source>
</evidence>
<keyword evidence="5 10" id="KW-0418">Kinase</keyword>
<proteinExistence type="inferred from homology"/>
<dbReference type="InterPro" id="IPR050445">
    <property type="entry name" value="Bact_polysacc_biosynth/exp"/>
</dbReference>
<keyword evidence="6" id="KW-0067">ATP-binding</keyword>
<dbReference type="CDD" id="cd05387">
    <property type="entry name" value="BY-kinase"/>
    <property type="match status" value="1"/>
</dbReference>